<reference evidence="1 2" key="1">
    <citation type="journal article" date="2006" name="Nature">
        <title>Global trends of whole-genome duplications revealed by the ciliate Paramecium tetraurelia.</title>
        <authorList>
            <consortium name="Genoscope"/>
            <person name="Aury J.-M."/>
            <person name="Jaillon O."/>
            <person name="Duret L."/>
            <person name="Noel B."/>
            <person name="Jubin C."/>
            <person name="Porcel B.M."/>
            <person name="Segurens B."/>
            <person name="Daubin V."/>
            <person name="Anthouard V."/>
            <person name="Aiach N."/>
            <person name="Arnaiz O."/>
            <person name="Billaut A."/>
            <person name="Beisson J."/>
            <person name="Blanc I."/>
            <person name="Bouhouche K."/>
            <person name="Camara F."/>
            <person name="Duharcourt S."/>
            <person name="Guigo R."/>
            <person name="Gogendeau D."/>
            <person name="Katinka M."/>
            <person name="Keller A.-M."/>
            <person name="Kissmehl R."/>
            <person name="Klotz C."/>
            <person name="Koll F."/>
            <person name="Le Moue A."/>
            <person name="Lepere C."/>
            <person name="Malinsky S."/>
            <person name="Nowacki M."/>
            <person name="Nowak J.K."/>
            <person name="Plattner H."/>
            <person name="Poulain J."/>
            <person name="Ruiz F."/>
            <person name="Serrano V."/>
            <person name="Zagulski M."/>
            <person name="Dessen P."/>
            <person name="Betermier M."/>
            <person name="Weissenbach J."/>
            <person name="Scarpelli C."/>
            <person name="Schachter V."/>
            <person name="Sperling L."/>
            <person name="Meyer E."/>
            <person name="Cohen J."/>
            <person name="Wincker P."/>
        </authorList>
    </citation>
    <scope>NUCLEOTIDE SEQUENCE [LARGE SCALE GENOMIC DNA]</scope>
    <source>
        <strain evidence="1 2">Stock d4-2</strain>
    </source>
</reference>
<keyword evidence="2" id="KW-1185">Reference proteome</keyword>
<dbReference type="EMBL" id="CT868045">
    <property type="protein sequence ID" value="CAK66579.1"/>
    <property type="molecule type" value="Genomic_DNA"/>
</dbReference>
<sequence length="62" mass="7379">MDKQQECNFKGIYASREKLQEKPKYSNLLKNLEQKQVFSWEKQYGENIQKMENGQHSGTLKV</sequence>
<dbReference type="HOGENOM" id="CLU_2908893_0_0_1"/>
<proteinExistence type="predicted"/>
<dbReference type="GeneID" id="5019761"/>
<accession>A0C712</accession>
<dbReference type="KEGG" id="ptm:GSPATT00035708001"/>
<evidence type="ECO:0000313" key="1">
    <source>
        <dbReference type="EMBL" id="CAK66579.1"/>
    </source>
</evidence>
<organism evidence="1 2">
    <name type="scientific">Paramecium tetraurelia</name>
    <dbReference type="NCBI Taxonomy" id="5888"/>
    <lineage>
        <taxon>Eukaryota</taxon>
        <taxon>Sar</taxon>
        <taxon>Alveolata</taxon>
        <taxon>Ciliophora</taxon>
        <taxon>Intramacronucleata</taxon>
        <taxon>Oligohymenophorea</taxon>
        <taxon>Peniculida</taxon>
        <taxon>Parameciidae</taxon>
        <taxon>Paramecium</taxon>
    </lineage>
</organism>
<gene>
    <name evidence="1" type="ORF">GSPATT00035708001</name>
</gene>
<dbReference type="InParanoid" id="A0C712"/>
<evidence type="ECO:0000313" key="2">
    <source>
        <dbReference type="Proteomes" id="UP000000600"/>
    </source>
</evidence>
<protein>
    <submittedName>
        <fullName evidence="1">Uncharacterized protein</fullName>
    </submittedName>
</protein>
<dbReference type="Proteomes" id="UP000000600">
    <property type="component" value="Unassembled WGS sequence"/>
</dbReference>
<dbReference type="RefSeq" id="XP_001433976.1">
    <property type="nucleotide sequence ID" value="XM_001433939.1"/>
</dbReference>
<name>A0C712_PARTE</name>
<dbReference type="AlphaFoldDB" id="A0C712"/>